<name>A0A7V0XF60_UNCW3</name>
<gene>
    <name evidence="3" type="ORF">ENN51_05545</name>
</gene>
<feature type="region of interest" description="Disordered" evidence="1">
    <location>
        <begin position="115"/>
        <end position="139"/>
    </location>
</feature>
<organism evidence="3">
    <name type="scientific">candidate division WOR-3 bacterium</name>
    <dbReference type="NCBI Taxonomy" id="2052148"/>
    <lineage>
        <taxon>Bacteria</taxon>
        <taxon>Bacteria division WOR-3</taxon>
    </lineage>
</organism>
<protein>
    <submittedName>
        <fullName evidence="3">Uncharacterized protein</fullName>
    </submittedName>
</protein>
<sequence length="139" mass="15405">MRCRSCCPGLVLLLVLTAGAGELLVNGDFELPVEAGWSELAWGDFPDTGNCRLRRQHDFHPDRDFEVMVHKLLNKGYALYQQVAVPTLDLGFLPSDFTDRKPRLLRRGRGLSSVPRRRGLGAGGDPHLLGDRGPSLARQ</sequence>
<keyword evidence="2" id="KW-0732">Signal</keyword>
<dbReference type="EMBL" id="DSBX01000207">
    <property type="protein sequence ID" value="HDQ99728.1"/>
    <property type="molecule type" value="Genomic_DNA"/>
</dbReference>
<proteinExistence type="predicted"/>
<dbReference type="Proteomes" id="UP000885672">
    <property type="component" value="Unassembled WGS sequence"/>
</dbReference>
<evidence type="ECO:0000256" key="1">
    <source>
        <dbReference type="SAM" id="MobiDB-lite"/>
    </source>
</evidence>
<comment type="caution">
    <text evidence="3">The sequence shown here is derived from an EMBL/GenBank/DDBJ whole genome shotgun (WGS) entry which is preliminary data.</text>
</comment>
<feature type="chain" id="PRO_5031326952" evidence="2">
    <location>
        <begin position="21"/>
        <end position="139"/>
    </location>
</feature>
<dbReference type="AlphaFoldDB" id="A0A7V0XF60"/>
<accession>A0A7V0XF60</accession>
<feature type="signal peptide" evidence="2">
    <location>
        <begin position="1"/>
        <end position="20"/>
    </location>
</feature>
<reference evidence="3" key="1">
    <citation type="journal article" date="2020" name="mSystems">
        <title>Genome- and Community-Level Interaction Insights into Carbon Utilization and Element Cycling Functions of Hydrothermarchaeota in Hydrothermal Sediment.</title>
        <authorList>
            <person name="Zhou Z."/>
            <person name="Liu Y."/>
            <person name="Xu W."/>
            <person name="Pan J."/>
            <person name="Luo Z.H."/>
            <person name="Li M."/>
        </authorList>
    </citation>
    <scope>NUCLEOTIDE SEQUENCE [LARGE SCALE GENOMIC DNA]</scope>
    <source>
        <strain evidence="3">SpSt-1182</strain>
    </source>
</reference>
<evidence type="ECO:0000313" key="3">
    <source>
        <dbReference type="EMBL" id="HDQ99728.1"/>
    </source>
</evidence>
<evidence type="ECO:0000256" key="2">
    <source>
        <dbReference type="SAM" id="SignalP"/>
    </source>
</evidence>